<evidence type="ECO:0000256" key="1">
    <source>
        <dbReference type="SAM" id="Phobius"/>
    </source>
</evidence>
<protein>
    <submittedName>
        <fullName evidence="2">Uncharacterized protein</fullName>
    </submittedName>
</protein>
<reference evidence="2 3" key="1">
    <citation type="submission" date="2017-07" db="EMBL/GenBank/DDBJ databases">
        <title>Genome sequencing and assembly of Paenibacillus rigui.</title>
        <authorList>
            <person name="Mayilraj S."/>
        </authorList>
    </citation>
    <scope>NUCLEOTIDE SEQUENCE [LARGE SCALE GENOMIC DNA]</scope>
    <source>
        <strain evidence="2 3">JCM 16352</strain>
    </source>
</reference>
<dbReference type="OrthoDB" id="2649144at2"/>
<evidence type="ECO:0000313" key="3">
    <source>
        <dbReference type="Proteomes" id="UP000215509"/>
    </source>
</evidence>
<name>A0A229UXA2_9BACL</name>
<gene>
    <name evidence="2" type="ORF">CF651_03135</name>
</gene>
<keyword evidence="1" id="KW-0472">Membrane</keyword>
<feature type="transmembrane region" description="Helical" evidence="1">
    <location>
        <begin position="12"/>
        <end position="31"/>
    </location>
</feature>
<dbReference type="AlphaFoldDB" id="A0A229UXA2"/>
<keyword evidence="1" id="KW-1133">Transmembrane helix</keyword>
<sequence length="305" mass="34930">MDKRLTRSDYLFAVTFIFMLVFALGTFFFGLKMGQERSAAKYEELLTKHNEETKQYGAYHQQYLVSYYHTIYQPYREFHKKWFDKMSELESNQSADASLILKDLGKLSKQKYDELSSKTMPDSSPLLQEGLQNYAKSLKLFNEALGNFQAKANSIKGSDLVAEMEKDTYFTEAKKFSLAAQKNYYDAIIKWNETENAQLKHVDVNKPLNLKDWGALSLNVKNDYIAAALAASKNFTSFTPQDLTTRIDEMIASGQSAKMNLANVQQVIEILNATGATRSGDFVRNKSKWYANEVLPQLPFFFSQN</sequence>
<keyword evidence="1" id="KW-0812">Transmembrane</keyword>
<comment type="caution">
    <text evidence="2">The sequence shown here is derived from an EMBL/GenBank/DDBJ whole genome shotgun (WGS) entry which is preliminary data.</text>
</comment>
<proteinExistence type="predicted"/>
<dbReference type="Proteomes" id="UP000215509">
    <property type="component" value="Unassembled WGS sequence"/>
</dbReference>
<organism evidence="2 3">
    <name type="scientific">Paenibacillus rigui</name>
    <dbReference type="NCBI Taxonomy" id="554312"/>
    <lineage>
        <taxon>Bacteria</taxon>
        <taxon>Bacillati</taxon>
        <taxon>Bacillota</taxon>
        <taxon>Bacilli</taxon>
        <taxon>Bacillales</taxon>
        <taxon>Paenibacillaceae</taxon>
        <taxon>Paenibacillus</taxon>
    </lineage>
</organism>
<accession>A0A229UXA2</accession>
<dbReference type="EMBL" id="NMQW01000002">
    <property type="protein sequence ID" value="OXM88097.1"/>
    <property type="molecule type" value="Genomic_DNA"/>
</dbReference>
<keyword evidence="3" id="KW-1185">Reference proteome</keyword>
<evidence type="ECO:0000313" key="2">
    <source>
        <dbReference type="EMBL" id="OXM88097.1"/>
    </source>
</evidence>